<dbReference type="PATRIC" id="fig|402612.5.peg.404"/>
<keyword evidence="2" id="KW-1133">Transmembrane helix</keyword>
<dbReference type="RefSeq" id="WP_011962562.1">
    <property type="nucleotide sequence ID" value="NC_009613.3"/>
</dbReference>
<dbReference type="Proteomes" id="UP000006394">
    <property type="component" value="Chromosome"/>
</dbReference>
<dbReference type="EMBL" id="AM398681">
    <property type="protein sequence ID" value="CAL42504.1"/>
    <property type="molecule type" value="Genomic_DNA"/>
</dbReference>
<dbReference type="EnsemblBacteria" id="CAL42504">
    <property type="protein sequence ID" value="CAL42504"/>
    <property type="gene ID" value="FP0391"/>
</dbReference>
<sequence length="175" mass="20069">MEKFDKTNPYNPNATKSNKINLGKKKLPKWAKITLIWIASSIALIFIIAIVSLINETPQEKKAREELAIQNEKQEQIQRQKEAEIERIKNLPKYEKMDALVQSQLYIESKLKSPGSAKFDSSIERVIKSNDTIFTVISFVDSQNGFGALLRTNYSCKVIFHPKTDTHDIENVIMQ</sequence>
<evidence type="ECO:0000313" key="4">
    <source>
        <dbReference type="Proteomes" id="UP000006394"/>
    </source>
</evidence>
<dbReference type="OrthoDB" id="9758243at2"/>
<proteinExistence type="predicted"/>
<dbReference type="eggNOG" id="ENOG5033BRN">
    <property type="taxonomic scope" value="Bacteria"/>
</dbReference>
<gene>
    <name evidence="3" type="ordered locus">FP0391</name>
</gene>
<feature type="transmembrane region" description="Helical" evidence="2">
    <location>
        <begin position="35"/>
        <end position="54"/>
    </location>
</feature>
<evidence type="ECO:0000313" key="3">
    <source>
        <dbReference type="EMBL" id="CAL42504.1"/>
    </source>
</evidence>
<keyword evidence="4" id="KW-1185">Reference proteome</keyword>
<accession>A6GWN1</accession>
<feature type="coiled-coil region" evidence="1">
    <location>
        <begin position="60"/>
        <end position="91"/>
    </location>
</feature>
<protein>
    <submittedName>
        <fullName evidence="3">Hypothetical transmembrane protein</fullName>
    </submittedName>
</protein>
<dbReference type="AlphaFoldDB" id="A6GWN1"/>
<dbReference type="GeneID" id="66551527"/>
<keyword evidence="1" id="KW-0175">Coiled coil</keyword>
<keyword evidence="2 3" id="KW-0812">Transmembrane</keyword>
<organism evidence="3 4">
    <name type="scientific">Flavobacterium psychrophilum (strain ATCC 49511 / DSM 21280 / CIP 103535 / JIP02/86)</name>
    <dbReference type="NCBI Taxonomy" id="402612"/>
    <lineage>
        <taxon>Bacteria</taxon>
        <taxon>Pseudomonadati</taxon>
        <taxon>Bacteroidota</taxon>
        <taxon>Flavobacteriia</taxon>
        <taxon>Flavobacteriales</taxon>
        <taxon>Flavobacteriaceae</taxon>
        <taxon>Flavobacterium</taxon>
    </lineage>
</organism>
<evidence type="ECO:0000256" key="2">
    <source>
        <dbReference type="SAM" id="Phobius"/>
    </source>
</evidence>
<evidence type="ECO:0000256" key="1">
    <source>
        <dbReference type="SAM" id="Coils"/>
    </source>
</evidence>
<dbReference type="KEGG" id="fps:FP0391"/>
<name>A6GWN1_FLAPJ</name>
<dbReference type="HOGENOM" id="CLU_1530358_0_0_10"/>
<reference evidence="3 4" key="1">
    <citation type="journal article" date="2007" name="Nat. Biotechnol.">
        <title>Complete genome sequence of the fish pathogen Flavobacterium psychrophilum.</title>
        <authorList>
            <person name="Duchaud E."/>
            <person name="Boussaha M."/>
            <person name="Loux V."/>
            <person name="Bernardet J.F."/>
            <person name="Michel C."/>
            <person name="Kerouault B."/>
            <person name="Mondot S."/>
            <person name="Nicolas P."/>
            <person name="Bossy R."/>
            <person name="Caron C."/>
            <person name="Bessieres P."/>
            <person name="Gibrat J.F."/>
            <person name="Claverol S."/>
            <person name="Dumetz F."/>
            <person name="Le Henaff M."/>
            <person name="Benmansour A."/>
        </authorList>
    </citation>
    <scope>NUCLEOTIDE SEQUENCE [LARGE SCALE GENOMIC DNA]</scope>
    <source>
        <strain evidence="4">ATCC 49511 / DSM 21280 / CIP 103535 / JIP02/86</strain>
    </source>
</reference>
<keyword evidence="2" id="KW-0472">Membrane</keyword>